<gene>
    <name evidence="2" type="ORF">O0931_07135</name>
</gene>
<evidence type="ECO:0000259" key="1">
    <source>
        <dbReference type="PROSITE" id="PS51729"/>
    </source>
</evidence>
<dbReference type="PROSITE" id="PS51729">
    <property type="entry name" value="GNAT_YJDJ"/>
    <property type="match status" value="1"/>
</dbReference>
<evidence type="ECO:0000313" key="2">
    <source>
        <dbReference type="EMBL" id="MCZ4223067.1"/>
    </source>
</evidence>
<dbReference type="RefSeq" id="WP_269414867.1">
    <property type="nucleotide sequence ID" value="NZ_JAPWGL010000002.1"/>
</dbReference>
<comment type="caution">
    <text evidence="2">The sequence shown here is derived from an EMBL/GenBank/DDBJ whole genome shotgun (WGS) entry which is preliminary data.</text>
</comment>
<keyword evidence="3" id="KW-1185">Reference proteome</keyword>
<name>A0ABT4KXW5_9SPHI</name>
<evidence type="ECO:0000313" key="3">
    <source>
        <dbReference type="Proteomes" id="UP001144341"/>
    </source>
</evidence>
<proteinExistence type="predicted"/>
<dbReference type="InterPro" id="IPR031165">
    <property type="entry name" value="GNAT_YJDJ"/>
</dbReference>
<feature type="domain" description="N-acetyltransferase" evidence="1">
    <location>
        <begin position="8"/>
        <end position="95"/>
    </location>
</feature>
<sequence>MDNIQLFINENREGVFFIISNGEKVGEMVFSLSETHLIVYHTEVAQRPETKGFGRKLLDAMVAYARAHQLKVTPLCPYVNAQFKKNAKEFSDLWTPDED</sequence>
<dbReference type="SUPFAM" id="SSF55729">
    <property type="entry name" value="Acyl-CoA N-acyltransferases (Nat)"/>
    <property type="match status" value="1"/>
</dbReference>
<accession>A0ABT4KXW5</accession>
<dbReference type="Pfam" id="PF14542">
    <property type="entry name" value="Acetyltransf_CG"/>
    <property type="match status" value="1"/>
</dbReference>
<dbReference type="InterPro" id="IPR016181">
    <property type="entry name" value="Acyl_CoA_acyltransferase"/>
</dbReference>
<protein>
    <submittedName>
        <fullName evidence="2">GNAT family N-acetyltransferase</fullName>
    </submittedName>
</protein>
<dbReference type="Proteomes" id="UP001144341">
    <property type="component" value="Unassembled WGS sequence"/>
</dbReference>
<reference evidence="2" key="1">
    <citation type="submission" date="2022-12" db="EMBL/GenBank/DDBJ databases">
        <title>Genome sequence of SJ11.</title>
        <authorList>
            <person name="Woo H."/>
        </authorList>
    </citation>
    <scope>NUCLEOTIDE SEQUENCE</scope>
    <source>
        <strain evidence="2">SJ11</strain>
    </source>
</reference>
<dbReference type="Gene3D" id="3.40.630.30">
    <property type="match status" value="1"/>
</dbReference>
<dbReference type="EMBL" id="JAPWGL010000002">
    <property type="protein sequence ID" value="MCZ4223067.1"/>
    <property type="molecule type" value="Genomic_DNA"/>
</dbReference>
<organism evidence="2 3">
    <name type="scientific">Pedobacter rhodius</name>
    <dbReference type="NCBI Taxonomy" id="3004098"/>
    <lineage>
        <taxon>Bacteria</taxon>
        <taxon>Pseudomonadati</taxon>
        <taxon>Bacteroidota</taxon>
        <taxon>Sphingobacteriia</taxon>
        <taxon>Sphingobacteriales</taxon>
        <taxon>Sphingobacteriaceae</taxon>
        <taxon>Pedobacter</taxon>
    </lineage>
</organism>